<feature type="compositionally biased region" description="Polar residues" evidence="1">
    <location>
        <begin position="335"/>
        <end position="351"/>
    </location>
</feature>
<feature type="compositionally biased region" description="Low complexity" evidence="1">
    <location>
        <begin position="178"/>
        <end position="193"/>
    </location>
</feature>
<gene>
    <name evidence="3" type="ORF">PHYPO_G00227990</name>
</gene>
<evidence type="ECO:0000256" key="1">
    <source>
        <dbReference type="SAM" id="MobiDB-lite"/>
    </source>
</evidence>
<organism evidence="3 4">
    <name type="scientific">Pangasianodon hypophthalmus</name>
    <name type="common">Striped catfish</name>
    <name type="synonym">Helicophagus hypophthalmus</name>
    <dbReference type="NCBI Taxonomy" id="310915"/>
    <lineage>
        <taxon>Eukaryota</taxon>
        <taxon>Metazoa</taxon>
        <taxon>Chordata</taxon>
        <taxon>Craniata</taxon>
        <taxon>Vertebrata</taxon>
        <taxon>Euteleostomi</taxon>
        <taxon>Actinopterygii</taxon>
        <taxon>Neopterygii</taxon>
        <taxon>Teleostei</taxon>
        <taxon>Ostariophysi</taxon>
        <taxon>Siluriformes</taxon>
        <taxon>Pangasiidae</taxon>
        <taxon>Pangasianodon</taxon>
    </lineage>
</organism>
<protein>
    <recommendedName>
        <fullName evidence="5">MANSC domain-containing protein</fullName>
    </recommendedName>
</protein>
<reference evidence="3 4" key="1">
    <citation type="submission" date="2019-06" db="EMBL/GenBank/DDBJ databases">
        <title>A chromosome-scale genome assembly of the striped catfish, Pangasianodon hypophthalmus.</title>
        <authorList>
            <person name="Wen M."/>
            <person name="Zahm M."/>
            <person name="Roques C."/>
            <person name="Cabau C."/>
            <person name="Klopp C."/>
            <person name="Donnadieu C."/>
            <person name="Jouanno E."/>
            <person name="Avarre J.-C."/>
            <person name="Campet M."/>
            <person name="Ha T.T.T."/>
            <person name="Dugue R."/>
            <person name="Lampietro C."/>
            <person name="Louis A."/>
            <person name="Herpin A."/>
            <person name="Echchiki A."/>
            <person name="Berthelot C."/>
            <person name="Parey E."/>
            <person name="Roest-Crollius H."/>
            <person name="Braasch I."/>
            <person name="Postlethwait J."/>
            <person name="Bobe J."/>
            <person name="Montfort J."/>
            <person name="Bouchez O."/>
            <person name="Begum T."/>
            <person name="Schartl M."/>
            <person name="Guiguen Y."/>
        </authorList>
    </citation>
    <scope>NUCLEOTIDE SEQUENCE [LARGE SCALE GENOMIC DNA]</scope>
    <source>
        <strain evidence="3 4">Indonesia</strain>
        <tissue evidence="3">Blood</tissue>
    </source>
</reference>
<feature type="compositionally biased region" description="Low complexity" evidence="1">
    <location>
        <begin position="154"/>
        <end position="164"/>
    </location>
</feature>
<evidence type="ECO:0000313" key="3">
    <source>
        <dbReference type="EMBL" id="KAB5571693.1"/>
    </source>
</evidence>
<feature type="compositionally biased region" description="Low complexity" evidence="1">
    <location>
        <begin position="252"/>
        <end position="263"/>
    </location>
</feature>
<feature type="transmembrane region" description="Helical" evidence="2">
    <location>
        <begin position="382"/>
        <end position="401"/>
    </location>
</feature>
<evidence type="ECO:0008006" key="5">
    <source>
        <dbReference type="Google" id="ProtNLM"/>
    </source>
</evidence>
<feature type="compositionally biased region" description="Low complexity" evidence="1">
    <location>
        <begin position="271"/>
        <end position="316"/>
    </location>
</feature>
<accession>A0A5N5NXP8</accession>
<feature type="compositionally biased region" description="Pro residues" evidence="1">
    <location>
        <begin position="213"/>
        <end position="222"/>
    </location>
</feature>
<evidence type="ECO:0000313" key="4">
    <source>
        <dbReference type="Proteomes" id="UP000327468"/>
    </source>
</evidence>
<proteinExistence type="predicted"/>
<dbReference type="Proteomes" id="UP000327468">
    <property type="component" value="Chromosome 7"/>
</dbReference>
<keyword evidence="4" id="KW-1185">Reference proteome</keyword>
<feature type="region of interest" description="Disordered" evidence="1">
    <location>
        <begin position="88"/>
        <end position="356"/>
    </location>
</feature>
<evidence type="ECO:0000256" key="2">
    <source>
        <dbReference type="SAM" id="Phobius"/>
    </source>
</evidence>
<feature type="compositionally biased region" description="Low complexity" evidence="1">
    <location>
        <begin position="103"/>
        <end position="144"/>
    </location>
</feature>
<keyword evidence="2" id="KW-1133">Transmembrane helix</keyword>
<keyword evidence="2" id="KW-0472">Membrane</keyword>
<feature type="compositionally biased region" description="Polar residues" evidence="1">
    <location>
        <begin position="90"/>
        <end position="101"/>
    </location>
</feature>
<dbReference type="InterPro" id="IPR041056">
    <property type="entry name" value="DUF5585"/>
</dbReference>
<dbReference type="EMBL" id="VFJC01000008">
    <property type="protein sequence ID" value="KAB5571693.1"/>
    <property type="molecule type" value="Genomic_DNA"/>
</dbReference>
<keyword evidence="2" id="KW-0812">Transmembrane</keyword>
<feature type="compositionally biased region" description="Pro residues" evidence="1">
    <location>
        <begin position="317"/>
        <end position="332"/>
    </location>
</feature>
<comment type="caution">
    <text evidence="3">The sequence shown here is derived from an EMBL/GenBank/DDBJ whole genome shotgun (WGS) entry which is preliminary data.</text>
</comment>
<sequence length="429" mass="44235">MKLKRDFHPGFRACDGDFLWLTASPSTVSVVANQTTQNPGDCDESKCPSDTPCTRAFFSEKNSSCIFLHCDNNASCDRFIAELGGKVQNDGMSQKNRTDPLQSPASSPESPGSPSTAPTVSPTASPTVSPTTSPTTSPTASPTASPTPAPTVSPTPSSAPLSLPVAPPGPDGKQHPDSSNSSASGFSSSTSGSVQNKTLENGHQGKPSVEPSAPAPTAPPVPVASVGAGNISSTVRQMDQNGTEVNKTSQETTTATTTAATTTSVKPALPTNSTGATDTTFTTTTVTLTTTSTTTPTTSTTNKITSPPSTTQIRPASTPPPPPPPSRAPPFLPSVTPSTSPPGQNLSSTTPKVPDVTSDQDKAIAETAGGELTSHVVSTSSLIAVLIFGLLFFIVTVILFLRHAYESYKRRGYTQMDYLINGMYSDSGL</sequence>
<dbReference type="AlphaFoldDB" id="A0A5N5NXP8"/>
<name>A0A5N5NXP8_PANHP</name>
<feature type="compositionally biased region" description="Polar residues" evidence="1">
    <location>
        <begin position="230"/>
        <end position="251"/>
    </location>
</feature>
<dbReference type="Pfam" id="PF17823">
    <property type="entry name" value="DUF5585"/>
    <property type="match status" value="1"/>
</dbReference>